<protein>
    <submittedName>
        <fullName evidence="1">Uncharacterized protein</fullName>
    </submittedName>
</protein>
<comment type="caution">
    <text evidence="1">The sequence shown here is derived from an EMBL/GenBank/DDBJ whole genome shotgun (WGS) entry which is preliminary data.</text>
</comment>
<dbReference type="Proteomes" id="UP000623467">
    <property type="component" value="Unassembled WGS sequence"/>
</dbReference>
<reference evidence="1" key="1">
    <citation type="submission" date="2020-05" db="EMBL/GenBank/DDBJ databases">
        <title>Mycena genomes resolve the evolution of fungal bioluminescence.</title>
        <authorList>
            <person name="Tsai I.J."/>
        </authorList>
    </citation>
    <scope>NUCLEOTIDE SEQUENCE</scope>
    <source>
        <strain evidence="1">160909Yilan</strain>
    </source>
</reference>
<evidence type="ECO:0000313" key="2">
    <source>
        <dbReference type="Proteomes" id="UP000623467"/>
    </source>
</evidence>
<dbReference type="AlphaFoldDB" id="A0A8H6Y177"/>
<name>A0A8H6Y177_9AGAR</name>
<organism evidence="1 2">
    <name type="scientific">Mycena sanguinolenta</name>
    <dbReference type="NCBI Taxonomy" id="230812"/>
    <lineage>
        <taxon>Eukaryota</taxon>
        <taxon>Fungi</taxon>
        <taxon>Dikarya</taxon>
        <taxon>Basidiomycota</taxon>
        <taxon>Agaricomycotina</taxon>
        <taxon>Agaricomycetes</taxon>
        <taxon>Agaricomycetidae</taxon>
        <taxon>Agaricales</taxon>
        <taxon>Marasmiineae</taxon>
        <taxon>Mycenaceae</taxon>
        <taxon>Mycena</taxon>
    </lineage>
</organism>
<proteinExistence type="predicted"/>
<dbReference type="Gene3D" id="2.80.10.50">
    <property type="match status" value="1"/>
</dbReference>
<dbReference type="OrthoDB" id="2972047at2759"/>
<accession>A0A8H6Y177</accession>
<keyword evidence="2" id="KW-1185">Reference proteome</keyword>
<dbReference type="EMBL" id="JACAZH010000014">
    <property type="protein sequence ID" value="KAF7350822.1"/>
    <property type="molecule type" value="Genomic_DNA"/>
</dbReference>
<sequence>MNIQLPTLVSTLAPMQLLRHVLVPSAGSHPEFLDLKDQVATTLKAGQGDSFSIEPAGDGTYTIKVPNEDKVWTVNPLKAYSAASLRPQNGGIKTRWKFERL</sequence>
<evidence type="ECO:0000313" key="1">
    <source>
        <dbReference type="EMBL" id="KAF7350822.1"/>
    </source>
</evidence>
<gene>
    <name evidence="1" type="ORF">MSAN_01644100</name>
</gene>